<reference evidence="2 3" key="1">
    <citation type="journal article" date="2013" name="Genome Announc.">
        <title>Genome sequences for three denitrifying bacterial strains isolated from a uranium- and nitrate-contaminated subsurface environment.</title>
        <authorList>
            <person name="Venkatramanan R."/>
            <person name="Prakash O."/>
            <person name="Woyke T."/>
            <person name="Chain P."/>
            <person name="Goodwin L.A."/>
            <person name="Watson D."/>
            <person name="Brooks S."/>
            <person name="Kostka J.E."/>
            <person name="Green S.J."/>
        </authorList>
    </citation>
    <scope>NUCLEOTIDE SEQUENCE [LARGE SCALE GENOMIC DNA]</scope>
    <source>
        <strain evidence="2 3">1NES1</strain>
    </source>
</reference>
<dbReference type="AlphaFoldDB" id="N0B2C8"/>
<dbReference type="Proteomes" id="UP000005952">
    <property type="component" value="Chromosome"/>
</dbReference>
<evidence type="ECO:0000313" key="2">
    <source>
        <dbReference type="EMBL" id="AGK57098.1"/>
    </source>
</evidence>
<proteinExistence type="predicted"/>
<sequence>MAAAVRYGMDVAFRREEGVGPTAHSLTSIGRNERGTPQTLKAKHGSYPSVCRQPDGKRRIT</sequence>
<gene>
    <name evidence="2" type="ORF">HYPDE_27093</name>
</gene>
<name>N0B2C8_9HYPH</name>
<evidence type="ECO:0000313" key="3">
    <source>
        <dbReference type="Proteomes" id="UP000005952"/>
    </source>
</evidence>
<dbReference type="HOGENOM" id="CLU_2916327_0_0_5"/>
<accession>N0B2C8</accession>
<keyword evidence="3" id="KW-1185">Reference proteome</keyword>
<evidence type="ECO:0000256" key="1">
    <source>
        <dbReference type="SAM" id="MobiDB-lite"/>
    </source>
</evidence>
<dbReference type="KEGG" id="hdt:HYPDE_27093"/>
<dbReference type="EMBL" id="CP005587">
    <property type="protein sequence ID" value="AGK57098.1"/>
    <property type="molecule type" value="Genomic_DNA"/>
</dbReference>
<feature type="region of interest" description="Disordered" evidence="1">
    <location>
        <begin position="20"/>
        <end position="61"/>
    </location>
</feature>
<protein>
    <submittedName>
        <fullName evidence="2">Uncharacterized protein</fullName>
    </submittedName>
</protein>
<feature type="compositionally biased region" description="Polar residues" evidence="1">
    <location>
        <begin position="24"/>
        <end position="39"/>
    </location>
</feature>
<organism evidence="2 3">
    <name type="scientific">Hyphomicrobium denitrificans 1NES1</name>
    <dbReference type="NCBI Taxonomy" id="670307"/>
    <lineage>
        <taxon>Bacteria</taxon>
        <taxon>Pseudomonadati</taxon>
        <taxon>Pseudomonadota</taxon>
        <taxon>Alphaproteobacteria</taxon>
        <taxon>Hyphomicrobiales</taxon>
        <taxon>Hyphomicrobiaceae</taxon>
        <taxon>Hyphomicrobium</taxon>
    </lineage>
</organism>